<evidence type="ECO:0000313" key="2">
    <source>
        <dbReference type="EMBL" id="KAF2723935.1"/>
    </source>
</evidence>
<protein>
    <submittedName>
        <fullName evidence="2">Uncharacterized protein</fullName>
    </submittedName>
</protein>
<proteinExistence type="predicted"/>
<organism evidence="2 3">
    <name type="scientific">Polychaeton citri CBS 116435</name>
    <dbReference type="NCBI Taxonomy" id="1314669"/>
    <lineage>
        <taxon>Eukaryota</taxon>
        <taxon>Fungi</taxon>
        <taxon>Dikarya</taxon>
        <taxon>Ascomycota</taxon>
        <taxon>Pezizomycotina</taxon>
        <taxon>Dothideomycetes</taxon>
        <taxon>Dothideomycetidae</taxon>
        <taxon>Capnodiales</taxon>
        <taxon>Capnodiaceae</taxon>
        <taxon>Polychaeton</taxon>
    </lineage>
</organism>
<gene>
    <name evidence="2" type="ORF">K431DRAFT_292230</name>
</gene>
<evidence type="ECO:0000256" key="1">
    <source>
        <dbReference type="SAM" id="MobiDB-lite"/>
    </source>
</evidence>
<dbReference type="EMBL" id="MU003774">
    <property type="protein sequence ID" value="KAF2723935.1"/>
    <property type="molecule type" value="Genomic_DNA"/>
</dbReference>
<feature type="region of interest" description="Disordered" evidence="1">
    <location>
        <begin position="90"/>
        <end position="155"/>
    </location>
</feature>
<comment type="caution">
    <text evidence="2">The sequence shown here is derived from an EMBL/GenBank/DDBJ whole genome shotgun (WGS) entry which is preliminary data.</text>
</comment>
<reference evidence="2" key="1">
    <citation type="journal article" date="2020" name="Stud. Mycol.">
        <title>101 Dothideomycetes genomes: a test case for predicting lifestyles and emergence of pathogens.</title>
        <authorList>
            <person name="Haridas S."/>
            <person name="Albert R."/>
            <person name="Binder M."/>
            <person name="Bloem J."/>
            <person name="Labutti K."/>
            <person name="Salamov A."/>
            <person name="Andreopoulos B."/>
            <person name="Baker S."/>
            <person name="Barry K."/>
            <person name="Bills G."/>
            <person name="Bluhm B."/>
            <person name="Cannon C."/>
            <person name="Castanera R."/>
            <person name="Culley D."/>
            <person name="Daum C."/>
            <person name="Ezra D."/>
            <person name="Gonzalez J."/>
            <person name="Henrissat B."/>
            <person name="Kuo A."/>
            <person name="Liang C."/>
            <person name="Lipzen A."/>
            <person name="Lutzoni F."/>
            <person name="Magnuson J."/>
            <person name="Mondo S."/>
            <person name="Nolan M."/>
            <person name="Ohm R."/>
            <person name="Pangilinan J."/>
            <person name="Park H.-J."/>
            <person name="Ramirez L."/>
            <person name="Alfaro M."/>
            <person name="Sun H."/>
            <person name="Tritt A."/>
            <person name="Yoshinaga Y."/>
            <person name="Zwiers L.-H."/>
            <person name="Turgeon B."/>
            <person name="Goodwin S."/>
            <person name="Spatafora J."/>
            <person name="Crous P."/>
            <person name="Grigoriev I."/>
        </authorList>
    </citation>
    <scope>NUCLEOTIDE SEQUENCE</scope>
    <source>
        <strain evidence="2">CBS 116435</strain>
    </source>
</reference>
<dbReference type="OrthoDB" id="5226159at2759"/>
<evidence type="ECO:0000313" key="3">
    <source>
        <dbReference type="Proteomes" id="UP000799441"/>
    </source>
</evidence>
<sequence>MAYQTGLRAKTANWTRWVLSCCDRHDDEDDSPRLVIHFRQMPLQLTMPFQSEPSNFRREDISLPGLTEYQYSSIREKAITDAGRMYETLHPLRSNPNSANNLFTYGRPPNRSPSLPPYRDVSPSGRPQARSASALHLSSPTPRQGRLDKIRKHSRKISDSLASSLSIAPCDDDRGKYKNCSNIDCEMRAMAPRKLSHESDSTELSRSDIDHDSAVAGMRIK</sequence>
<keyword evidence="3" id="KW-1185">Reference proteome</keyword>
<feature type="compositionally biased region" description="Polar residues" evidence="1">
    <location>
        <begin position="94"/>
        <end position="103"/>
    </location>
</feature>
<feature type="region of interest" description="Disordered" evidence="1">
    <location>
        <begin position="193"/>
        <end position="221"/>
    </location>
</feature>
<dbReference type="Proteomes" id="UP000799441">
    <property type="component" value="Unassembled WGS sequence"/>
</dbReference>
<name>A0A9P4QD07_9PEZI</name>
<feature type="compositionally biased region" description="Basic and acidic residues" evidence="1">
    <location>
        <begin position="195"/>
        <end position="213"/>
    </location>
</feature>
<accession>A0A9P4QD07</accession>
<dbReference type="AlphaFoldDB" id="A0A9P4QD07"/>